<sequence length="313" mass="33206">MTTPMPETHKVYRRSPGLGTPSHPLNLIQSIEPVIRTPSGVLNPNQVLVKIKYVALNARDYLMLYGQLPIPIKDSGIAAGDCSGEVVALGSSVTRFVIGDCVSPTADAGNITGTLEPSGHIAIGEEADGVLGERGVHVRPFTLSLAGGIEPIITSSSDTRLASLRKSLDAPELKGFNYRTVSDQAAQVKTLTGGKRVDTIVNNSGPTTFPQDIDSLVAQYGTISVVGFLGGVTVEWNPGVLLGLTMKQAKLQGIGVGSRVDFENLLKFIEEKKIDVSVLLDEKVFGFEESPAAFDYLAAGQHTGKVHIRVASD</sequence>
<organism evidence="2 3">
    <name type="scientific">Podospora australis</name>
    <dbReference type="NCBI Taxonomy" id="1536484"/>
    <lineage>
        <taxon>Eukaryota</taxon>
        <taxon>Fungi</taxon>
        <taxon>Dikarya</taxon>
        <taxon>Ascomycota</taxon>
        <taxon>Pezizomycotina</taxon>
        <taxon>Sordariomycetes</taxon>
        <taxon>Sordariomycetidae</taxon>
        <taxon>Sordariales</taxon>
        <taxon>Podosporaceae</taxon>
        <taxon>Podospora</taxon>
    </lineage>
</organism>
<dbReference type="SUPFAM" id="SSF50129">
    <property type="entry name" value="GroES-like"/>
    <property type="match status" value="1"/>
</dbReference>
<dbReference type="PANTHER" id="PTHR45033">
    <property type="match status" value="1"/>
</dbReference>
<dbReference type="EMBL" id="MU864572">
    <property type="protein sequence ID" value="KAK4183158.1"/>
    <property type="molecule type" value="Genomic_DNA"/>
</dbReference>
<dbReference type="InterPro" id="IPR013149">
    <property type="entry name" value="ADH-like_C"/>
</dbReference>
<proteinExistence type="predicted"/>
<comment type="caution">
    <text evidence="2">The sequence shown here is derived from an EMBL/GenBank/DDBJ whole genome shotgun (WGS) entry which is preliminary data.</text>
</comment>
<reference evidence="2" key="1">
    <citation type="journal article" date="2023" name="Mol. Phylogenet. Evol.">
        <title>Genome-scale phylogeny and comparative genomics of the fungal order Sordariales.</title>
        <authorList>
            <person name="Hensen N."/>
            <person name="Bonometti L."/>
            <person name="Westerberg I."/>
            <person name="Brannstrom I.O."/>
            <person name="Guillou S."/>
            <person name="Cros-Aarteil S."/>
            <person name="Calhoun S."/>
            <person name="Haridas S."/>
            <person name="Kuo A."/>
            <person name="Mondo S."/>
            <person name="Pangilinan J."/>
            <person name="Riley R."/>
            <person name="LaButti K."/>
            <person name="Andreopoulos B."/>
            <person name="Lipzen A."/>
            <person name="Chen C."/>
            <person name="Yan M."/>
            <person name="Daum C."/>
            <person name="Ng V."/>
            <person name="Clum A."/>
            <person name="Steindorff A."/>
            <person name="Ohm R.A."/>
            <person name="Martin F."/>
            <person name="Silar P."/>
            <person name="Natvig D.O."/>
            <person name="Lalanne C."/>
            <person name="Gautier V."/>
            <person name="Ament-Velasquez S.L."/>
            <person name="Kruys A."/>
            <person name="Hutchinson M.I."/>
            <person name="Powell A.J."/>
            <person name="Barry K."/>
            <person name="Miller A.N."/>
            <person name="Grigoriev I.V."/>
            <person name="Debuchy R."/>
            <person name="Gladieux P."/>
            <person name="Hiltunen Thoren M."/>
            <person name="Johannesson H."/>
        </authorList>
    </citation>
    <scope>NUCLEOTIDE SEQUENCE</scope>
    <source>
        <strain evidence="2">PSN309</strain>
    </source>
</reference>
<dbReference type="Pfam" id="PF08240">
    <property type="entry name" value="ADH_N"/>
    <property type="match status" value="1"/>
</dbReference>
<dbReference type="InterPro" id="IPR052711">
    <property type="entry name" value="Zinc_ADH-like"/>
</dbReference>
<dbReference type="InterPro" id="IPR013154">
    <property type="entry name" value="ADH-like_N"/>
</dbReference>
<reference evidence="2" key="2">
    <citation type="submission" date="2023-05" db="EMBL/GenBank/DDBJ databases">
        <authorList>
            <consortium name="Lawrence Berkeley National Laboratory"/>
            <person name="Steindorff A."/>
            <person name="Hensen N."/>
            <person name="Bonometti L."/>
            <person name="Westerberg I."/>
            <person name="Brannstrom I.O."/>
            <person name="Guillou S."/>
            <person name="Cros-Aarteil S."/>
            <person name="Calhoun S."/>
            <person name="Haridas S."/>
            <person name="Kuo A."/>
            <person name="Mondo S."/>
            <person name="Pangilinan J."/>
            <person name="Riley R."/>
            <person name="Labutti K."/>
            <person name="Andreopoulos B."/>
            <person name="Lipzen A."/>
            <person name="Chen C."/>
            <person name="Yanf M."/>
            <person name="Daum C."/>
            <person name="Ng V."/>
            <person name="Clum A."/>
            <person name="Ohm R."/>
            <person name="Martin F."/>
            <person name="Silar P."/>
            <person name="Natvig D."/>
            <person name="Lalanne C."/>
            <person name="Gautier V."/>
            <person name="Ament-Velasquez S.L."/>
            <person name="Kruys A."/>
            <person name="Hutchinson M.I."/>
            <person name="Powell A.J."/>
            <person name="Barry K."/>
            <person name="Miller A.N."/>
            <person name="Grigoriev I.V."/>
            <person name="Debuchy R."/>
            <person name="Gladieux P."/>
            <person name="Thoren M.H."/>
            <person name="Johannesson H."/>
        </authorList>
    </citation>
    <scope>NUCLEOTIDE SEQUENCE</scope>
    <source>
        <strain evidence="2">PSN309</strain>
    </source>
</reference>
<dbReference type="Proteomes" id="UP001302126">
    <property type="component" value="Unassembled WGS sequence"/>
</dbReference>
<dbReference type="GO" id="GO:0016491">
    <property type="term" value="F:oxidoreductase activity"/>
    <property type="evidence" value="ECO:0007669"/>
    <property type="project" value="InterPro"/>
</dbReference>
<dbReference type="Gene3D" id="3.90.180.10">
    <property type="entry name" value="Medium-chain alcohol dehydrogenases, catalytic domain"/>
    <property type="match status" value="2"/>
</dbReference>
<dbReference type="Gene3D" id="3.40.50.720">
    <property type="entry name" value="NAD(P)-binding Rossmann-like Domain"/>
    <property type="match status" value="1"/>
</dbReference>
<evidence type="ECO:0000313" key="2">
    <source>
        <dbReference type="EMBL" id="KAK4183158.1"/>
    </source>
</evidence>
<dbReference type="SUPFAM" id="SSF51735">
    <property type="entry name" value="NAD(P)-binding Rossmann-fold domains"/>
    <property type="match status" value="1"/>
</dbReference>
<dbReference type="SMART" id="SM00829">
    <property type="entry name" value="PKS_ER"/>
    <property type="match status" value="1"/>
</dbReference>
<accession>A0AAN7ADH0</accession>
<dbReference type="PANTHER" id="PTHR45033:SF1">
    <property type="entry name" value="OXIDOREDUCTASE (EUROFUNG)"/>
    <property type="match status" value="1"/>
</dbReference>
<dbReference type="InterPro" id="IPR020843">
    <property type="entry name" value="ER"/>
</dbReference>
<evidence type="ECO:0000313" key="3">
    <source>
        <dbReference type="Proteomes" id="UP001302126"/>
    </source>
</evidence>
<dbReference type="AlphaFoldDB" id="A0AAN7ADH0"/>
<evidence type="ECO:0000259" key="1">
    <source>
        <dbReference type="SMART" id="SM00829"/>
    </source>
</evidence>
<keyword evidence="3" id="KW-1185">Reference proteome</keyword>
<feature type="domain" description="Enoyl reductase (ER)" evidence="1">
    <location>
        <begin position="26"/>
        <end position="308"/>
    </location>
</feature>
<name>A0AAN7ADH0_9PEZI</name>
<dbReference type="InterPro" id="IPR036291">
    <property type="entry name" value="NAD(P)-bd_dom_sf"/>
</dbReference>
<gene>
    <name evidence="2" type="ORF">QBC35DRAFT_544606</name>
</gene>
<dbReference type="Pfam" id="PF00107">
    <property type="entry name" value="ADH_zinc_N"/>
    <property type="match status" value="1"/>
</dbReference>
<dbReference type="InterPro" id="IPR011032">
    <property type="entry name" value="GroES-like_sf"/>
</dbReference>
<dbReference type="CDD" id="cd08276">
    <property type="entry name" value="MDR7"/>
    <property type="match status" value="1"/>
</dbReference>
<protein>
    <submittedName>
        <fullName evidence="2">Alcohol dehydrogenase protein</fullName>
    </submittedName>
</protein>